<dbReference type="InterPro" id="IPR050342">
    <property type="entry name" value="HMGB"/>
</dbReference>
<feature type="region of interest" description="Disordered" evidence="6">
    <location>
        <begin position="254"/>
        <end position="317"/>
    </location>
</feature>
<evidence type="ECO:0000256" key="3">
    <source>
        <dbReference type="ARBA" id="ARBA00023242"/>
    </source>
</evidence>
<dbReference type="Pfam" id="PF24245">
    <property type="entry name" value="INO80F"/>
    <property type="match status" value="1"/>
</dbReference>
<feature type="compositionally biased region" description="Polar residues" evidence="6">
    <location>
        <begin position="117"/>
        <end position="138"/>
    </location>
</feature>
<dbReference type="PANTHER" id="PTHR48112">
    <property type="entry name" value="HIGH MOBILITY GROUP PROTEIN DSP1"/>
    <property type="match status" value="1"/>
</dbReference>
<keyword evidence="9" id="KW-1185">Reference proteome</keyword>
<feature type="domain" description="HMG box" evidence="7">
    <location>
        <begin position="163"/>
        <end position="231"/>
    </location>
</feature>
<gene>
    <name evidence="8" type="primary">NHP10</name>
    <name evidence="8" type="ORF">H4R20_007256</name>
</gene>
<dbReference type="InterPro" id="IPR056513">
    <property type="entry name" value="INO80F"/>
</dbReference>
<feature type="non-terminal residue" evidence="8">
    <location>
        <position position="317"/>
    </location>
</feature>
<reference evidence="8" key="1">
    <citation type="submission" date="2022-07" db="EMBL/GenBank/DDBJ databases">
        <title>Phylogenomic reconstructions and comparative analyses of Kickxellomycotina fungi.</title>
        <authorList>
            <person name="Reynolds N.K."/>
            <person name="Stajich J.E."/>
            <person name="Barry K."/>
            <person name="Grigoriev I.V."/>
            <person name="Crous P."/>
            <person name="Smith M.E."/>
        </authorList>
    </citation>
    <scope>NUCLEOTIDE SEQUENCE</scope>
    <source>
        <strain evidence="8">NRRL 1565</strain>
    </source>
</reference>
<dbReference type="Proteomes" id="UP001140094">
    <property type="component" value="Unassembled WGS sequence"/>
</dbReference>
<evidence type="ECO:0000313" key="8">
    <source>
        <dbReference type="EMBL" id="KAJ2789028.1"/>
    </source>
</evidence>
<dbReference type="Gene3D" id="1.10.30.10">
    <property type="entry name" value="High mobility group box domain"/>
    <property type="match status" value="1"/>
</dbReference>
<keyword evidence="5" id="KW-0175">Coiled coil</keyword>
<feature type="compositionally biased region" description="Polar residues" evidence="6">
    <location>
        <begin position="305"/>
        <end position="317"/>
    </location>
</feature>
<evidence type="ECO:0000256" key="4">
    <source>
        <dbReference type="PROSITE-ProRule" id="PRU00267"/>
    </source>
</evidence>
<dbReference type="SUPFAM" id="SSF47095">
    <property type="entry name" value="HMG-box"/>
    <property type="match status" value="1"/>
</dbReference>
<dbReference type="CDD" id="cd22016">
    <property type="entry name" value="HMG-box_NHP10-like"/>
    <property type="match status" value="1"/>
</dbReference>
<dbReference type="PROSITE" id="PS50118">
    <property type="entry name" value="HMG_BOX_2"/>
    <property type="match status" value="1"/>
</dbReference>
<evidence type="ECO:0000256" key="6">
    <source>
        <dbReference type="SAM" id="MobiDB-lite"/>
    </source>
</evidence>
<name>A0A9W8HP74_9FUNG</name>
<evidence type="ECO:0000256" key="2">
    <source>
        <dbReference type="ARBA" id="ARBA00023125"/>
    </source>
</evidence>
<comment type="subcellular location">
    <subcellularLocation>
        <location evidence="1">Nucleus</location>
    </subcellularLocation>
</comment>
<feature type="DNA-binding region" description="HMG box" evidence="4">
    <location>
        <begin position="163"/>
        <end position="231"/>
    </location>
</feature>
<dbReference type="Pfam" id="PF00505">
    <property type="entry name" value="HMG_box"/>
    <property type="match status" value="1"/>
</dbReference>
<dbReference type="GO" id="GO:0005634">
    <property type="term" value="C:nucleus"/>
    <property type="evidence" value="ECO:0007669"/>
    <property type="project" value="UniProtKB-SubCell"/>
</dbReference>
<comment type="caution">
    <text evidence="8">The sequence shown here is derived from an EMBL/GenBank/DDBJ whole genome shotgun (WGS) entry which is preliminary data.</text>
</comment>
<dbReference type="InterPro" id="IPR009071">
    <property type="entry name" value="HMG_box_dom"/>
</dbReference>
<evidence type="ECO:0000256" key="1">
    <source>
        <dbReference type="ARBA" id="ARBA00004123"/>
    </source>
</evidence>
<dbReference type="AlphaFoldDB" id="A0A9W8HP74"/>
<dbReference type="OrthoDB" id="1919336at2759"/>
<dbReference type="InterPro" id="IPR036910">
    <property type="entry name" value="HMG_box_dom_sf"/>
</dbReference>
<feature type="compositionally biased region" description="Basic and acidic residues" evidence="6">
    <location>
        <begin position="295"/>
        <end position="304"/>
    </location>
</feature>
<accession>A0A9W8HP74</accession>
<feature type="region of interest" description="Disordered" evidence="6">
    <location>
        <begin position="84"/>
        <end position="166"/>
    </location>
</feature>
<feature type="compositionally biased region" description="Acidic residues" evidence="6">
    <location>
        <begin position="271"/>
        <end position="280"/>
    </location>
</feature>
<sequence>MVDVATVEKHHKYRCRELRRQLEELEGYNDILAVKLQKSQKRLRRMKIERNILLERFEHTRRYKHDDDSSDSDAPLRNTFPRAAAADNDADQSYAAGAPTGSGSHRGRRKAAAAGVHTNSNSSNGSTPRQTSVHNTAANGEHPVTPVGGSTRKPRAEKDPNAPKRPANAFVLYCQVERPNIKSAGTELSSSELTRAMGVKWRNLSEDKKQKYFDMYEREMARYNREMATYKCTSAPNGSTTPVTAAAGPVDLADDGSVANVASSPAAPSMDVDDEEEDDEKSQPPTANGDATETGEPKTDDHHQGTASEVVTPSTMA</sequence>
<evidence type="ECO:0000259" key="7">
    <source>
        <dbReference type="PROSITE" id="PS50118"/>
    </source>
</evidence>
<organism evidence="8 9">
    <name type="scientific">Coemansia guatemalensis</name>
    <dbReference type="NCBI Taxonomy" id="2761395"/>
    <lineage>
        <taxon>Eukaryota</taxon>
        <taxon>Fungi</taxon>
        <taxon>Fungi incertae sedis</taxon>
        <taxon>Zoopagomycota</taxon>
        <taxon>Kickxellomycotina</taxon>
        <taxon>Kickxellomycetes</taxon>
        <taxon>Kickxellales</taxon>
        <taxon>Kickxellaceae</taxon>
        <taxon>Coemansia</taxon>
    </lineage>
</organism>
<evidence type="ECO:0000256" key="5">
    <source>
        <dbReference type="SAM" id="Coils"/>
    </source>
</evidence>
<dbReference type="EMBL" id="JANBUO010003924">
    <property type="protein sequence ID" value="KAJ2789028.1"/>
    <property type="molecule type" value="Genomic_DNA"/>
</dbReference>
<keyword evidence="3 4" id="KW-0539">Nucleus</keyword>
<dbReference type="GO" id="GO:0003677">
    <property type="term" value="F:DNA binding"/>
    <property type="evidence" value="ECO:0007669"/>
    <property type="project" value="UniProtKB-UniRule"/>
</dbReference>
<proteinExistence type="predicted"/>
<feature type="compositionally biased region" description="Low complexity" evidence="6">
    <location>
        <begin position="257"/>
        <end position="269"/>
    </location>
</feature>
<dbReference type="SMART" id="SM00398">
    <property type="entry name" value="HMG"/>
    <property type="match status" value="1"/>
</dbReference>
<keyword evidence="2 4" id="KW-0238">DNA-binding</keyword>
<evidence type="ECO:0000313" key="9">
    <source>
        <dbReference type="Proteomes" id="UP001140094"/>
    </source>
</evidence>
<feature type="coiled-coil region" evidence="5">
    <location>
        <begin position="15"/>
        <end position="56"/>
    </location>
</feature>
<protein>
    <submittedName>
        <fullName evidence="8">Non-histone protein</fullName>
    </submittedName>
</protein>